<accession>A0AAD8YQ04</accession>
<evidence type="ECO:0008006" key="7">
    <source>
        <dbReference type="Google" id="ProtNLM"/>
    </source>
</evidence>
<dbReference type="AlphaFoldDB" id="A0AAD8YQ04"/>
<keyword evidence="2" id="KW-0863">Zinc-finger</keyword>
<dbReference type="PROSITE" id="PS50158">
    <property type="entry name" value="ZF_CCHC"/>
    <property type="match status" value="1"/>
</dbReference>
<dbReference type="SUPFAM" id="SSF54160">
    <property type="entry name" value="Chromo domain-like"/>
    <property type="match status" value="1"/>
</dbReference>
<feature type="domain" description="CCHC-type" evidence="4">
    <location>
        <begin position="42"/>
        <end position="56"/>
    </location>
</feature>
<dbReference type="GO" id="GO:0008270">
    <property type="term" value="F:zinc ion binding"/>
    <property type="evidence" value="ECO:0007669"/>
    <property type="project" value="UniProtKB-KW"/>
</dbReference>
<dbReference type="PROSITE" id="PS50013">
    <property type="entry name" value="CHROMO_2"/>
    <property type="match status" value="1"/>
</dbReference>
<dbReference type="SUPFAM" id="SSF57756">
    <property type="entry name" value="Retrovirus zinc finger-like domains"/>
    <property type="match status" value="1"/>
</dbReference>
<gene>
    <name evidence="5" type="ORF">P4O66_003327</name>
</gene>
<keyword evidence="2" id="KW-0479">Metal-binding</keyword>
<comment type="subcellular location">
    <subcellularLocation>
        <location evidence="1">Nucleus</location>
    </subcellularLocation>
</comment>
<evidence type="ECO:0000313" key="5">
    <source>
        <dbReference type="EMBL" id="KAK1784641.1"/>
    </source>
</evidence>
<proteinExistence type="predicted"/>
<organism evidence="5 6">
    <name type="scientific">Electrophorus voltai</name>
    <dbReference type="NCBI Taxonomy" id="2609070"/>
    <lineage>
        <taxon>Eukaryota</taxon>
        <taxon>Metazoa</taxon>
        <taxon>Chordata</taxon>
        <taxon>Craniata</taxon>
        <taxon>Vertebrata</taxon>
        <taxon>Euteleostomi</taxon>
        <taxon>Actinopterygii</taxon>
        <taxon>Neopterygii</taxon>
        <taxon>Teleostei</taxon>
        <taxon>Ostariophysi</taxon>
        <taxon>Gymnotiformes</taxon>
        <taxon>Gymnotoidei</taxon>
        <taxon>Gymnotidae</taxon>
        <taxon>Electrophorus</taxon>
    </lineage>
</organism>
<dbReference type="GO" id="GO:0005634">
    <property type="term" value="C:nucleus"/>
    <property type="evidence" value="ECO:0007669"/>
    <property type="project" value="UniProtKB-SubCell"/>
</dbReference>
<keyword evidence="2" id="KW-0862">Zinc</keyword>
<dbReference type="InterPro" id="IPR036875">
    <property type="entry name" value="Znf_CCHC_sf"/>
</dbReference>
<feature type="domain" description="Chromo" evidence="3">
    <location>
        <begin position="130"/>
        <end position="175"/>
    </location>
</feature>
<dbReference type="InterPro" id="IPR016197">
    <property type="entry name" value="Chromo-like_dom_sf"/>
</dbReference>
<comment type="caution">
    <text evidence="5">The sequence shown here is derived from an EMBL/GenBank/DDBJ whole genome shotgun (WGS) entry which is preliminary data.</text>
</comment>
<dbReference type="Gene3D" id="2.40.50.40">
    <property type="match status" value="1"/>
</dbReference>
<name>A0AAD8YQ04_9TELE</name>
<dbReference type="EMBL" id="JAROKS010000026">
    <property type="protein sequence ID" value="KAK1784641.1"/>
    <property type="molecule type" value="Genomic_DNA"/>
</dbReference>
<evidence type="ECO:0000313" key="6">
    <source>
        <dbReference type="Proteomes" id="UP001239994"/>
    </source>
</evidence>
<dbReference type="InterPro" id="IPR001878">
    <property type="entry name" value="Znf_CCHC"/>
</dbReference>
<dbReference type="Proteomes" id="UP001239994">
    <property type="component" value="Unassembled WGS sequence"/>
</dbReference>
<dbReference type="GO" id="GO:0003676">
    <property type="term" value="F:nucleic acid binding"/>
    <property type="evidence" value="ECO:0007669"/>
    <property type="project" value="InterPro"/>
</dbReference>
<dbReference type="InterPro" id="IPR000953">
    <property type="entry name" value="Chromo/chromo_shadow_dom"/>
</dbReference>
<protein>
    <recommendedName>
        <fullName evidence="7">CCHC-type domain-containing protein</fullName>
    </recommendedName>
</protein>
<sequence length="224" mass="25269">MSWFMLYQDSNDGSSEVPEPMQVSRSCVIPQECARRFASGLCLYCGTNGHFRDNCPVHLRQENGRTSTFNIHTWLQKVDALSRIYDKAETNPTPEMILPNSCVLAPIRVWVSTINMKLGLPSKKVSPWYIAPFKVLPQINPRQNGTLQYLVDWEGYGPEEQLWVPRADVLDPLYLRTSTLLTLIVQSLGAMVGLGLPVLRRQVLPVRKQCLPEKVNATKAVSLS</sequence>
<evidence type="ECO:0000259" key="3">
    <source>
        <dbReference type="PROSITE" id="PS50013"/>
    </source>
</evidence>
<reference evidence="5" key="1">
    <citation type="submission" date="2023-03" db="EMBL/GenBank/DDBJ databases">
        <title>Electrophorus voltai genome.</title>
        <authorList>
            <person name="Bian C."/>
        </authorList>
    </citation>
    <scope>NUCLEOTIDE SEQUENCE</scope>
    <source>
        <strain evidence="5">CB-2022</strain>
        <tissue evidence="5">Muscle</tissue>
    </source>
</reference>
<evidence type="ECO:0000256" key="2">
    <source>
        <dbReference type="PROSITE-ProRule" id="PRU00047"/>
    </source>
</evidence>
<evidence type="ECO:0000256" key="1">
    <source>
        <dbReference type="ARBA" id="ARBA00004123"/>
    </source>
</evidence>
<evidence type="ECO:0000259" key="4">
    <source>
        <dbReference type="PROSITE" id="PS50158"/>
    </source>
</evidence>
<keyword evidence="6" id="KW-1185">Reference proteome</keyword>